<dbReference type="PROSITE" id="PS50076">
    <property type="entry name" value="DNAJ_2"/>
    <property type="match status" value="1"/>
</dbReference>
<organism evidence="3 4">
    <name type="scientific">Fusibacter ferrireducens</name>
    <dbReference type="NCBI Taxonomy" id="2785058"/>
    <lineage>
        <taxon>Bacteria</taxon>
        <taxon>Bacillati</taxon>
        <taxon>Bacillota</taxon>
        <taxon>Clostridia</taxon>
        <taxon>Eubacteriales</taxon>
        <taxon>Eubacteriales Family XII. Incertae Sedis</taxon>
        <taxon>Fusibacter</taxon>
    </lineage>
</organism>
<evidence type="ECO:0000256" key="1">
    <source>
        <dbReference type="ARBA" id="ARBA00022705"/>
    </source>
</evidence>
<dbReference type="RefSeq" id="WP_194702046.1">
    <property type="nucleotide sequence ID" value="NZ_JADKNH010000006.1"/>
</dbReference>
<dbReference type="SMART" id="SM00271">
    <property type="entry name" value="DnaJ"/>
    <property type="match status" value="1"/>
</dbReference>
<dbReference type="CDD" id="cd06257">
    <property type="entry name" value="DnaJ"/>
    <property type="match status" value="1"/>
</dbReference>
<keyword evidence="1" id="KW-0235">DNA replication</keyword>
<evidence type="ECO:0000313" key="4">
    <source>
        <dbReference type="Proteomes" id="UP000614200"/>
    </source>
</evidence>
<dbReference type="InterPro" id="IPR036869">
    <property type="entry name" value="J_dom_sf"/>
</dbReference>
<keyword evidence="4" id="KW-1185">Reference proteome</keyword>
<evidence type="ECO:0000313" key="3">
    <source>
        <dbReference type="EMBL" id="MBF4693814.1"/>
    </source>
</evidence>
<dbReference type="EMBL" id="JADKNH010000006">
    <property type="protein sequence ID" value="MBF4693814.1"/>
    <property type="molecule type" value="Genomic_DNA"/>
</dbReference>
<dbReference type="Proteomes" id="UP000614200">
    <property type="component" value="Unassembled WGS sequence"/>
</dbReference>
<gene>
    <name evidence="3" type="ORF">ISU02_11805</name>
</gene>
<dbReference type="SUPFAM" id="SSF46565">
    <property type="entry name" value="Chaperone J-domain"/>
    <property type="match status" value="1"/>
</dbReference>
<evidence type="ECO:0000259" key="2">
    <source>
        <dbReference type="PROSITE" id="PS50076"/>
    </source>
</evidence>
<dbReference type="Gene3D" id="1.10.287.110">
    <property type="entry name" value="DnaJ domain"/>
    <property type="match status" value="1"/>
</dbReference>
<name>A0ABR9ZW15_9FIRM</name>
<accession>A0ABR9ZW15</accession>
<comment type="caution">
    <text evidence="3">The sequence shown here is derived from an EMBL/GenBank/DDBJ whole genome shotgun (WGS) entry which is preliminary data.</text>
</comment>
<feature type="domain" description="J" evidence="2">
    <location>
        <begin position="93"/>
        <end position="145"/>
    </location>
</feature>
<proteinExistence type="predicted"/>
<dbReference type="InterPro" id="IPR001623">
    <property type="entry name" value="DnaJ_domain"/>
</dbReference>
<reference evidence="3 4" key="1">
    <citation type="submission" date="2020-11" db="EMBL/GenBank/DDBJ databases">
        <title>Fusibacter basophilias sp. nov.</title>
        <authorList>
            <person name="Qiu D."/>
        </authorList>
    </citation>
    <scope>NUCLEOTIDE SEQUENCE [LARGE SCALE GENOMIC DNA]</scope>
    <source>
        <strain evidence="3 4">Q10-2</strain>
    </source>
</reference>
<sequence length="145" mass="17193">MNRMELVKKLRQLKKQEIAIRFSYRPRPEGVALIWNQFFSSDLKSNQVTYPVTVLLDMSHEDRKEVFTCFFFAVYHQYYKENGLPLTQLFDPIHLEALGLNVHATEEEIKKRFKELAKLHHPDKGGDSSIFIEILDAYEKLKEKF</sequence>
<dbReference type="Pfam" id="PF00226">
    <property type="entry name" value="DnaJ"/>
    <property type="match status" value="1"/>
</dbReference>
<protein>
    <submittedName>
        <fullName evidence="3">J domain-containing protein</fullName>
    </submittedName>
</protein>